<evidence type="ECO:0000313" key="8">
    <source>
        <dbReference type="Proteomes" id="UP000183868"/>
    </source>
</evidence>
<proteinExistence type="predicted"/>
<dbReference type="PANTHER" id="PTHR30250">
    <property type="entry name" value="PST FAMILY PREDICTED COLANIC ACID TRANSPORTER"/>
    <property type="match status" value="1"/>
</dbReference>
<evidence type="ECO:0000256" key="3">
    <source>
        <dbReference type="ARBA" id="ARBA00022692"/>
    </source>
</evidence>
<sequence length="428" mass="49305">MIEKNLLINKIRHISSLIGLYLLASIIPTFIKIAINPLIALNMAPKDYAIVGFYNSFNPLISPLISFYAFSYYTKKYFEMDYKDRKILKGTIVQSLIYLSFFMSVFVLGGLYVYMNFFNKKSVISFFPYALLSVFSIPLTGIITFKLTDYKMEKKSKEFFNLSVSKGVLAALLSILLVVIFKYGAMGRLSATFLAALFLFFYAIYSEWEVIKQKFDLSILKEMLFFVWPLILGAMLHFFTNGYDRVYLERLGNEEEFGFYVVAVQIVAMIGIFQTAINNTFQPDVYKAVVNRNWKTTAKYVSIQIFSILSIVLVFVLIAPTVVDILTAGRYVYSTKYVRVLAFSQFTMSMYFVTTEITIVLGYTKLALFNKILGVVVTVLLYSFLISNWNFMGAAFGNVISYFMMMIINIMFLTVWIKWKNKTKLNMV</sequence>
<feature type="transmembrane region" description="Helical" evidence="6">
    <location>
        <begin position="53"/>
        <end position="74"/>
    </location>
</feature>
<dbReference type="AlphaFoldDB" id="A0A1J1CCN7"/>
<dbReference type="OrthoDB" id="1100490at2"/>
<feature type="transmembrane region" description="Helical" evidence="6">
    <location>
        <begin position="399"/>
        <end position="417"/>
    </location>
</feature>
<dbReference type="KEGG" id="caby:Cabys_3408"/>
<protein>
    <submittedName>
        <fullName evidence="7">Membrane protein involved in the export of O-antigen and teichoic acid</fullName>
    </submittedName>
</protein>
<feature type="transmembrane region" description="Helical" evidence="6">
    <location>
        <begin position="340"/>
        <end position="361"/>
    </location>
</feature>
<feature type="transmembrane region" description="Helical" evidence="6">
    <location>
        <begin position="187"/>
        <end position="205"/>
    </location>
</feature>
<dbReference type="Pfam" id="PF13440">
    <property type="entry name" value="Polysacc_synt_3"/>
    <property type="match status" value="1"/>
</dbReference>
<dbReference type="RefSeq" id="WP_044280984.1">
    <property type="nucleotide sequence ID" value="NZ_CM001402.1"/>
</dbReference>
<evidence type="ECO:0000256" key="1">
    <source>
        <dbReference type="ARBA" id="ARBA00004651"/>
    </source>
</evidence>
<gene>
    <name evidence="7" type="ORF">Cabys_3408</name>
</gene>
<dbReference type="EMBL" id="CP018099">
    <property type="protein sequence ID" value="APF20156.1"/>
    <property type="molecule type" value="Genomic_DNA"/>
</dbReference>
<feature type="transmembrane region" description="Helical" evidence="6">
    <location>
        <begin position="159"/>
        <end position="181"/>
    </location>
</feature>
<reference evidence="7 8" key="1">
    <citation type="submission" date="2016-11" db="EMBL/GenBank/DDBJ databases">
        <title>Genomic analysis of Caldithrix abyssi and proposal of a novel bacterial phylum Caldithrichaeota.</title>
        <authorList>
            <person name="Kublanov I."/>
            <person name="Sigalova O."/>
            <person name="Gavrilov S."/>
            <person name="Lebedinsky A."/>
            <person name="Ivanova N."/>
            <person name="Daum C."/>
            <person name="Reddy T."/>
            <person name="Klenk H.P."/>
            <person name="Goker M."/>
            <person name="Reva O."/>
            <person name="Miroshnichenko M."/>
            <person name="Kyprides N."/>
            <person name="Woyke T."/>
            <person name="Gelfand M."/>
        </authorList>
    </citation>
    <scope>NUCLEOTIDE SEQUENCE [LARGE SCALE GENOMIC DNA]</scope>
    <source>
        <strain evidence="7 8">LF13</strain>
    </source>
</reference>
<feature type="transmembrane region" description="Helical" evidence="6">
    <location>
        <begin position="368"/>
        <end position="387"/>
    </location>
</feature>
<keyword evidence="4 6" id="KW-1133">Transmembrane helix</keyword>
<dbReference type="InterPro" id="IPR050833">
    <property type="entry name" value="Poly_Biosynth_Transport"/>
</dbReference>
<keyword evidence="3 6" id="KW-0812">Transmembrane</keyword>
<feature type="transmembrane region" description="Helical" evidence="6">
    <location>
        <begin position="298"/>
        <end position="320"/>
    </location>
</feature>
<evidence type="ECO:0000256" key="2">
    <source>
        <dbReference type="ARBA" id="ARBA00022475"/>
    </source>
</evidence>
<accession>A0A1J1CCN7</accession>
<feature type="transmembrane region" description="Helical" evidence="6">
    <location>
        <begin position="259"/>
        <end position="277"/>
    </location>
</feature>
<evidence type="ECO:0000256" key="6">
    <source>
        <dbReference type="SAM" id="Phobius"/>
    </source>
</evidence>
<comment type="subcellular location">
    <subcellularLocation>
        <location evidence="1">Cell membrane</location>
        <topology evidence="1">Multi-pass membrane protein</topology>
    </subcellularLocation>
</comment>
<keyword evidence="2" id="KW-1003">Cell membrane</keyword>
<name>A0A1J1CCN7_CALAY</name>
<organism evidence="7 8">
    <name type="scientific">Caldithrix abyssi DSM 13497</name>
    <dbReference type="NCBI Taxonomy" id="880073"/>
    <lineage>
        <taxon>Bacteria</taxon>
        <taxon>Pseudomonadati</taxon>
        <taxon>Calditrichota</taxon>
        <taxon>Calditrichia</taxon>
        <taxon>Calditrichales</taxon>
        <taxon>Calditrichaceae</taxon>
        <taxon>Caldithrix</taxon>
    </lineage>
</organism>
<dbReference type="PANTHER" id="PTHR30250:SF11">
    <property type="entry name" value="O-ANTIGEN TRANSPORTER-RELATED"/>
    <property type="match status" value="1"/>
</dbReference>
<dbReference type="Proteomes" id="UP000183868">
    <property type="component" value="Chromosome"/>
</dbReference>
<dbReference type="GO" id="GO:0005886">
    <property type="term" value="C:plasma membrane"/>
    <property type="evidence" value="ECO:0007669"/>
    <property type="project" value="UniProtKB-SubCell"/>
</dbReference>
<evidence type="ECO:0000256" key="5">
    <source>
        <dbReference type="ARBA" id="ARBA00023136"/>
    </source>
</evidence>
<feature type="transmembrane region" description="Helical" evidence="6">
    <location>
        <begin position="217"/>
        <end position="239"/>
    </location>
</feature>
<feature type="transmembrane region" description="Helical" evidence="6">
    <location>
        <begin position="95"/>
        <end position="114"/>
    </location>
</feature>
<keyword evidence="5 6" id="KW-0472">Membrane</keyword>
<evidence type="ECO:0000256" key="4">
    <source>
        <dbReference type="ARBA" id="ARBA00022989"/>
    </source>
</evidence>
<evidence type="ECO:0000313" key="7">
    <source>
        <dbReference type="EMBL" id="APF20156.1"/>
    </source>
</evidence>
<feature type="transmembrane region" description="Helical" evidence="6">
    <location>
        <begin position="20"/>
        <end position="41"/>
    </location>
</feature>
<feature type="transmembrane region" description="Helical" evidence="6">
    <location>
        <begin position="126"/>
        <end position="147"/>
    </location>
</feature>